<comment type="caution">
    <text evidence="7">The sequence shown here is derived from an EMBL/GenBank/DDBJ whole genome shotgun (WGS) entry which is preliminary data.</text>
</comment>
<dbReference type="SMART" id="SM00479">
    <property type="entry name" value="EXOIII"/>
    <property type="match status" value="1"/>
</dbReference>
<gene>
    <name evidence="7" type="ORF">CKO21_12950</name>
</gene>
<evidence type="ECO:0000313" key="7">
    <source>
        <dbReference type="EMBL" id="MBK1698148.1"/>
    </source>
</evidence>
<dbReference type="InterPro" id="IPR012337">
    <property type="entry name" value="RNaseH-like_sf"/>
</dbReference>
<dbReference type="RefSeq" id="WP_027288718.1">
    <property type="nucleotide sequence ID" value="NZ_NRRE01000026.1"/>
</dbReference>
<dbReference type="InterPro" id="IPR006054">
    <property type="entry name" value="DnaQ"/>
</dbReference>
<name>A0A934QJQ7_9PROT</name>
<dbReference type="Pfam" id="PF00929">
    <property type="entry name" value="RNase_T"/>
    <property type="match status" value="1"/>
</dbReference>
<feature type="domain" description="Exonuclease" evidence="6">
    <location>
        <begin position="274"/>
        <end position="443"/>
    </location>
</feature>
<protein>
    <recommendedName>
        <fullName evidence="1">DNA-directed DNA polymerase</fullName>
        <ecNumber evidence="1">2.7.7.7</ecNumber>
    </recommendedName>
</protein>
<evidence type="ECO:0000256" key="5">
    <source>
        <dbReference type="SAM" id="Phobius"/>
    </source>
</evidence>
<accession>A0A934QJQ7</accession>
<dbReference type="PANTHER" id="PTHR30231:SF41">
    <property type="entry name" value="DNA POLYMERASE III SUBUNIT EPSILON"/>
    <property type="match status" value="1"/>
</dbReference>
<dbReference type="GO" id="GO:0003887">
    <property type="term" value="F:DNA-directed DNA polymerase activity"/>
    <property type="evidence" value="ECO:0007669"/>
    <property type="project" value="UniProtKB-EC"/>
</dbReference>
<dbReference type="EMBL" id="NRRE01000026">
    <property type="protein sequence ID" value="MBK1698148.1"/>
    <property type="molecule type" value="Genomic_DNA"/>
</dbReference>
<proteinExistence type="predicted"/>
<dbReference type="EC" id="2.7.7.7" evidence="1"/>
<dbReference type="FunFam" id="3.30.420.10:FF:000045">
    <property type="entry name" value="3'-5' exonuclease DinG"/>
    <property type="match status" value="1"/>
</dbReference>
<evidence type="ECO:0000256" key="2">
    <source>
        <dbReference type="ARBA" id="ARBA00025483"/>
    </source>
</evidence>
<dbReference type="InterPro" id="IPR013520">
    <property type="entry name" value="Ribonucl_H"/>
</dbReference>
<dbReference type="GO" id="GO:0045004">
    <property type="term" value="P:DNA replication proofreading"/>
    <property type="evidence" value="ECO:0007669"/>
    <property type="project" value="TreeGrafter"/>
</dbReference>
<keyword evidence="5" id="KW-0472">Membrane</keyword>
<reference evidence="7" key="1">
    <citation type="submission" date="2017-08" db="EMBL/GenBank/DDBJ databases">
        <authorList>
            <person name="Imhoff J.F."/>
            <person name="Rahn T."/>
            <person name="Kuenzel S."/>
            <person name="Neulinger S.C."/>
        </authorList>
    </citation>
    <scope>NUCLEOTIDE SEQUENCE</scope>
    <source>
        <strain evidence="7">DSM 9154</strain>
    </source>
</reference>
<keyword evidence="7" id="KW-0269">Exonuclease</keyword>
<dbReference type="InterPro" id="IPR036397">
    <property type="entry name" value="RNaseH_sf"/>
</dbReference>
<keyword evidence="5" id="KW-1133">Transmembrane helix</keyword>
<feature type="transmembrane region" description="Helical" evidence="5">
    <location>
        <begin position="12"/>
        <end position="34"/>
    </location>
</feature>
<organism evidence="7 8">
    <name type="scientific">Rhodovibrio salinarum</name>
    <dbReference type="NCBI Taxonomy" id="1087"/>
    <lineage>
        <taxon>Bacteria</taxon>
        <taxon>Pseudomonadati</taxon>
        <taxon>Pseudomonadota</taxon>
        <taxon>Alphaproteobacteria</taxon>
        <taxon>Rhodospirillales</taxon>
        <taxon>Rhodovibrionaceae</taxon>
        <taxon>Rhodovibrio</taxon>
    </lineage>
</organism>
<feature type="transmembrane region" description="Helical" evidence="5">
    <location>
        <begin position="46"/>
        <end position="68"/>
    </location>
</feature>
<evidence type="ECO:0000256" key="1">
    <source>
        <dbReference type="ARBA" id="ARBA00012417"/>
    </source>
</evidence>
<dbReference type="GO" id="GO:0003677">
    <property type="term" value="F:DNA binding"/>
    <property type="evidence" value="ECO:0007669"/>
    <property type="project" value="InterPro"/>
</dbReference>
<dbReference type="Gene3D" id="3.30.420.10">
    <property type="entry name" value="Ribonuclease H-like superfamily/Ribonuclease H"/>
    <property type="match status" value="1"/>
</dbReference>
<comment type="subunit">
    <text evidence="3">DNA polymerase III contains a core (composed of alpha, epsilon and theta chains) that associates with a tau subunit. This core dimerizes to form the POLIII' complex. PolIII' associates with the gamma complex (composed of gamma, delta, delta', psi and chi chains) and with the beta chain to form the complete DNA polymerase III complex.</text>
</comment>
<keyword evidence="5" id="KW-0812">Transmembrane</keyword>
<evidence type="ECO:0000313" key="8">
    <source>
        <dbReference type="Proteomes" id="UP000778970"/>
    </source>
</evidence>
<dbReference type="CDD" id="cd06127">
    <property type="entry name" value="DEDDh"/>
    <property type="match status" value="1"/>
</dbReference>
<dbReference type="AlphaFoldDB" id="A0A934QJQ7"/>
<dbReference type="Proteomes" id="UP000778970">
    <property type="component" value="Unassembled WGS sequence"/>
</dbReference>
<comment type="catalytic activity">
    <reaction evidence="4">
        <text>DNA(n) + a 2'-deoxyribonucleoside 5'-triphosphate = DNA(n+1) + diphosphate</text>
        <dbReference type="Rhea" id="RHEA:22508"/>
        <dbReference type="Rhea" id="RHEA-COMP:17339"/>
        <dbReference type="Rhea" id="RHEA-COMP:17340"/>
        <dbReference type="ChEBI" id="CHEBI:33019"/>
        <dbReference type="ChEBI" id="CHEBI:61560"/>
        <dbReference type="ChEBI" id="CHEBI:173112"/>
        <dbReference type="EC" id="2.7.7.7"/>
    </reaction>
</comment>
<dbReference type="GO" id="GO:0008408">
    <property type="term" value="F:3'-5' exonuclease activity"/>
    <property type="evidence" value="ECO:0007669"/>
    <property type="project" value="TreeGrafter"/>
</dbReference>
<sequence>MSTRLGLRVRIFLLFALLAGANVLGVGGGLVLGYRYADAPEAWNGFLAAGILSAFAIAGLSVAVWLLFDENVAKPIQRLACQLRAKAHAGAGQLSDIDARYLGDLGPAAQAIAERLGEGGLQADIGEAAGRLQAEREWLTALLSEIPVAVVLISPSDRIVLYDAQAGAILAQIAPPRLGAPIYDYFDRSAIEAARGELVWRDREVAFDAPAVHGDVRVGVRLKSLARGFGEMLILEPRDVPLSPTKARPLVFDFELLERQGDGPLAERGLIEVPYVVFDTETTGLQMDRDEIVQIAAVRVVNGRVVAGEALDTLVDPKRPIPPRASRVHGITDDQVTGAPSVTTAAAQLHAFAREAVLVAHNAPFDLGFLKRREAAIGARFDQPVVDTVLLSAILFGANEAHNLDALCARLGIEIPAERRHTAAGDAEATAAALCAMLPMLRGQGFTTLGDVLRETCKYGRLLQDLNT</sequence>
<evidence type="ECO:0000256" key="3">
    <source>
        <dbReference type="ARBA" id="ARBA00026073"/>
    </source>
</evidence>
<evidence type="ECO:0000259" key="6">
    <source>
        <dbReference type="SMART" id="SM00479"/>
    </source>
</evidence>
<comment type="function">
    <text evidence="2">DNA polymerase III is a complex, multichain enzyme responsible for most of the replicative synthesis in bacteria. The epsilon subunit contain the editing function and is a proofreading 3'-5' exonuclease.</text>
</comment>
<dbReference type="GO" id="GO:0005829">
    <property type="term" value="C:cytosol"/>
    <property type="evidence" value="ECO:0007669"/>
    <property type="project" value="TreeGrafter"/>
</dbReference>
<evidence type="ECO:0000256" key="4">
    <source>
        <dbReference type="ARBA" id="ARBA00049244"/>
    </source>
</evidence>
<reference evidence="7" key="2">
    <citation type="journal article" date="2020" name="Microorganisms">
        <title>Osmotic Adaptation and Compatible Solute Biosynthesis of Phototrophic Bacteria as Revealed from Genome Analyses.</title>
        <authorList>
            <person name="Imhoff J.F."/>
            <person name="Rahn T."/>
            <person name="Kunzel S."/>
            <person name="Keller A."/>
            <person name="Neulinger S.C."/>
        </authorList>
    </citation>
    <scope>NUCLEOTIDE SEQUENCE</scope>
    <source>
        <strain evidence="7">DSM 9154</strain>
    </source>
</reference>
<keyword evidence="7" id="KW-0378">Hydrolase</keyword>
<dbReference type="SUPFAM" id="SSF53098">
    <property type="entry name" value="Ribonuclease H-like"/>
    <property type="match status" value="1"/>
</dbReference>
<dbReference type="NCBIfam" id="TIGR00573">
    <property type="entry name" value="dnaq"/>
    <property type="match status" value="1"/>
</dbReference>
<dbReference type="PANTHER" id="PTHR30231">
    <property type="entry name" value="DNA POLYMERASE III SUBUNIT EPSILON"/>
    <property type="match status" value="1"/>
</dbReference>
<keyword evidence="8" id="KW-1185">Reference proteome</keyword>
<keyword evidence="7" id="KW-0540">Nuclease</keyword>